<feature type="domain" description="Prepilin type IV endopeptidase peptidase" evidence="2">
    <location>
        <begin position="6"/>
        <end position="87"/>
    </location>
</feature>
<keyword evidence="1" id="KW-0812">Transmembrane</keyword>
<dbReference type="AlphaFoldDB" id="A0A5C5UDE5"/>
<dbReference type="EMBL" id="VOHM01000020">
    <property type="protein sequence ID" value="TWT24036.1"/>
    <property type="molecule type" value="Genomic_DNA"/>
</dbReference>
<reference evidence="3 4" key="1">
    <citation type="submission" date="2019-08" db="EMBL/GenBank/DDBJ databases">
        <authorList>
            <person name="Lei W."/>
        </authorList>
    </citation>
    <scope>NUCLEOTIDE SEQUENCE [LARGE SCALE GENOMIC DNA]</scope>
    <source>
        <strain evidence="3 4">CCUG 58627</strain>
    </source>
</reference>
<dbReference type="GO" id="GO:0016020">
    <property type="term" value="C:membrane"/>
    <property type="evidence" value="ECO:0007669"/>
    <property type="project" value="InterPro"/>
</dbReference>
<proteinExistence type="predicted"/>
<dbReference type="Gene3D" id="1.20.120.1220">
    <property type="match status" value="1"/>
</dbReference>
<dbReference type="OrthoDB" id="4428077at2"/>
<dbReference type="Proteomes" id="UP000320791">
    <property type="component" value="Unassembled WGS sequence"/>
</dbReference>
<keyword evidence="1" id="KW-0472">Membrane</keyword>
<name>A0A5C5UDE5_9CORY</name>
<gene>
    <name evidence="3" type="ORF">FRX94_09180</name>
</gene>
<organism evidence="3 4">
    <name type="scientific">Corynebacterium canis</name>
    <dbReference type="NCBI Taxonomy" id="679663"/>
    <lineage>
        <taxon>Bacteria</taxon>
        <taxon>Bacillati</taxon>
        <taxon>Actinomycetota</taxon>
        <taxon>Actinomycetes</taxon>
        <taxon>Mycobacteriales</taxon>
        <taxon>Corynebacteriaceae</taxon>
        <taxon>Corynebacterium</taxon>
    </lineage>
</organism>
<evidence type="ECO:0000259" key="2">
    <source>
        <dbReference type="Pfam" id="PF01478"/>
    </source>
</evidence>
<keyword evidence="1" id="KW-1133">Transmembrane helix</keyword>
<keyword evidence="4" id="KW-1185">Reference proteome</keyword>
<protein>
    <submittedName>
        <fullName evidence="3">Prepilin peptidase</fullName>
    </submittedName>
</protein>
<feature type="transmembrane region" description="Helical" evidence="1">
    <location>
        <begin position="76"/>
        <end position="103"/>
    </location>
</feature>
<dbReference type="InterPro" id="IPR000045">
    <property type="entry name" value="Prepilin_IV_endopep_pep"/>
</dbReference>
<evidence type="ECO:0000256" key="1">
    <source>
        <dbReference type="SAM" id="Phobius"/>
    </source>
</evidence>
<dbReference type="Pfam" id="PF01478">
    <property type="entry name" value="Peptidase_A24"/>
    <property type="match status" value="1"/>
</dbReference>
<dbReference type="RefSeq" id="WP_146324847.1">
    <property type="nucleotide sequence ID" value="NZ_BAABLR010000026.1"/>
</dbReference>
<sequence length="125" mass="12757">MGLAAGVVWAIILAGIDTCFRRLPDVLTLPAILVVWGWAAVTEPWWILGGVIWACIYFLMPGFGGGDIKLAASLGVLVAAHGVLGWCAAVGGASIITVAAGMLTRSPTVAHGPGMLAATFAVCLL</sequence>
<feature type="transmembrane region" description="Helical" evidence="1">
    <location>
        <begin position="45"/>
        <end position="64"/>
    </location>
</feature>
<dbReference type="GO" id="GO:0004190">
    <property type="term" value="F:aspartic-type endopeptidase activity"/>
    <property type="evidence" value="ECO:0007669"/>
    <property type="project" value="InterPro"/>
</dbReference>
<accession>A0A5C5UDE5</accession>
<comment type="caution">
    <text evidence="3">The sequence shown here is derived from an EMBL/GenBank/DDBJ whole genome shotgun (WGS) entry which is preliminary data.</text>
</comment>
<evidence type="ECO:0000313" key="3">
    <source>
        <dbReference type="EMBL" id="TWT24036.1"/>
    </source>
</evidence>
<evidence type="ECO:0000313" key="4">
    <source>
        <dbReference type="Proteomes" id="UP000320791"/>
    </source>
</evidence>